<dbReference type="InterPro" id="IPR009057">
    <property type="entry name" value="Homeodomain-like_sf"/>
</dbReference>
<feature type="compositionally biased region" description="Gly residues" evidence="5">
    <location>
        <begin position="10"/>
        <end position="19"/>
    </location>
</feature>
<feature type="DNA-binding region" description="H-T-H motif" evidence="4">
    <location>
        <begin position="45"/>
        <end position="64"/>
    </location>
</feature>
<dbReference type="InParanoid" id="E3J835"/>
<evidence type="ECO:0000313" key="7">
    <source>
        <dbReference type="EMBL" id="ADP82083.1"/>
    </source>
</evidence>
<name>E3J835_PSEI1</name>
<dbReference type="STRING" id="298654.FraEuI1c_4082"/>
<accession>E3J835</accession>
<dbReference type="EMBL" id="CP002299">
    <property type="protein sequence ID" value="ADP82083.1"/>
    <property type="molecule type" value="Genomic_DNA"/>
</dbReference>
<evidence type="ECO:0000256" key="5">
    <source>
        <dbReference type="SAM" id="MobiDB-lite"/>
    </source>
</evidence>
<dbReference type="Pfam" id="PF00440">
    <property type="entry name" value="TetR_N"/>
    <property type="match status" value="1"/>
</dbReference>
<dbReference type="eggNOG" id="COG1309">
    <property type="taxonomic scope" value="Bacteria"/>
</dbReference>
<dbReference type="AlphaFoldDB" id="E3J835"/>
<keyword evidence="3" id="KW-0804">Transcription</keyword>
<dbReference type="GO" id="GO:0003700">
    <property type="term" value="F:DNA-binding transcription factor activity"/>
    <property type="evidence" value="ECO:0007669"/>
    <property type="project" value="TreeGrafter"/>
</dbReference>
<organism evidence="7 8">
    <name type="scientific">Pseudofrankia inefficax (strain DSM 45817 / CECT 9037 / DDB 130130 / EuI1c)</name>
    <name type="common">Frankia inefficax</name>
    <dbReference type="NCBI Taxonomy" id="298654"/>
    <lineage>
        <taxon>Bacteria</taxon>
        <taxon>Bacillati</taxon>
        <taxon>Actinomycetota</taxon>
        <taxon>Actinomycetes</taxon>
        <taxon>Frankiales</taxon>
        <taxon>Frankiaceae</taxon>
        <taxon>Pseudofrankia</taxon>
    </lineage>
</organism>
<dbReference type="Gene3D" id="1.10.357.10">
    <property type="entry name" value="Tetracycline Repressor, domain 2"/>
    <property type="match status" value="1"/>
</dbReference>
<feature type="domain" description="HTH tetR-type" evidence="6">
    <location>
        <begin position="22"/>
        <end position="82"/>
    </location>
</feature>
<dbReference type="PANTHER" id="PTHR30055">
    <property type="entry name" value="HTH-TYPE TRANSCRIPTIONAL REGULATOR RUTR"/>
    <property type="match status" value="1"/>
</dbReference>
<evidence type="ECO:0000256" key="4">
    <source>
        <dbReference type="PROSITE-ProRule" id="PRU00335"/>
    </source>
</evidence>
<proteinExistence type="predicted"/>
<gene>
    <name evidence="7" type="ordered locus">FraEuI1c_4082</name>
</gene>
<keyword evidence="2 4" id="KW-0238">DNA-binding</keyword>
<dbReference type="SUPFAM" id="SSF46689">
    <property type="entry name" value="Homeodomain-like"/>
    <property type="match status" value="1"/>
</dbReference>
<sequence>MSRRKQAAPSGGGPPGGGQADSASRLAIVEAAARLLAEEGYAAVTTRRIAARASVTSPLIYYYFGTLDDLLVEVFRRRVDQALVEQARLLDVEQPLWALWDMTRSHDYAAIGAEFVALAHHRPTVRDAVVHYVQAFRAMQADAVSTALRRRGADPDRFPAAAVVLLLQGVANVLATEHAIGLELGHQELAALVERQLREIEGPRQRPVPRLSA</sequence>
<dbReference type="InterPro" id="IPR050109">
    <property type="entry name" value="HTH-type_TetR-like_transc_reg"/>
</dbReference>
<protein>
    <submittedName>
        <fullName evidence="7">Regulatory protein TetR</fullName>
    </submittedName>
</protein>
<dbReference type="OrthoDB" id="3784817at2"/>
<dbReference type="Proteomes" id="UP000002484">
    <property type="component" value="Chromosome"/>
</dbReference>
<dbReference type="HOGENOM" id="CLU_098622_0_0_11"/>
<evidence type="ECO:0000256" key="2">
    <source>
        <dbReference type="ARBA" id="ARBA00023125"/>
    </source>
</evidence>
<dbReference type="PROSITE" id="PS50977">
    <property type="entry name" value="HTH_TETR_2"/>
    <property type="match status" value="1"/>
</dbReference>
<dbReference type="PANTHER" id="PTHR30055:SF234">
    <property type="entry name" value="HTH-TYPE TRANSCRIPTIONAL REGULATOR BETI"/>
    <property type="match status" value="1"/>
</dbReference>
<dbReference type="KEGG" id="fri:FraEuI1c_4082"/>
<evidence type="ECO:0000313" key="8">
    <source>
        <dbReference type="Proteomes" id="UP000002484"/>
    </source>
</evidence>
<dbReference type="RefSeq" id="WP_013425201.1">
    <property type="nucleotide sequence ID" value="NC_014666.1"/>
</dbReference>
<keyword evidence="1" id="KW-0805">Transcription regulation</keyword>
<reference evidence="7 8" key="1">
    <citation type="submission" date="2010-10" db="EMBL/GenBank/DDBJ databases">
        <title>Complete sequence of Frankia sp. EuI1c.</title>
        <authorList>
            <consortium name="US DOE Joint Genome Institute"/>
            <person name="Lucas S."/>
            <person name="Copeland A."/>
            <person name="Lapidus A."/>
            <person name="Cheng J.-F."/>
            <person name="Bruce D."/>
            <person name="Goodwin L."/>
            <person name="Pitluck S."/>
            <person name="Chertkov O."/>
            <person name="Detter J.C."/>
            <person name="Han C."/>
            <person name="Tapia R."/>
            <person name="Land M."/>
            <person name="Hauser L."/>
            <person name="Jeffries C."/>
            <person name="Kyrpides N."/>
            <person name="Ivanova N."/>
            <person name="Mikhailova N."/>
            <person name="Beauchemin N."/>
            <person name="Sen A."/>
            <person name="Sur S.A."/>
            <person name="Gtari M."/>
            <person name="Wall L."/>
            <person name="Tisa L."/>
            <person name="Woyke T."/>
        </authorList>
    </citation>
    <scope>NUCLEOTIDE SEQUENCE [LARGE SCALE GENOMIC DNA]</scope>
    <source>
        <strain evidence="8">DSM 45817 / CECT 9037 / EuI1c</strain>
    </source>
</reference>
<dbReference type="PRINTS" id="PR00455">
    <property type="entry name" value="HTHTETR"/>
</dbReference>
<evidence type="ECO:0000256" key="3">
    <source>
        <dbReference type="ARBA" id="ARBA00023163"/>
    </source>
</evidence>
<feature type="region of interest" description="Disordered" evidence="5">
    <location>
        <begin position="1"/>
        <end position="21"/>
    </location>
</feature>
<dbReference type="GO" id="GO:0000976">
    <property type="term" value="F:transcription cis-regulatory region binding"/>
    <property type="evidence" value="ECO:0007669"/>
    <property type="project" value="TreeGrafter"/>
</dbReference>
<dbReference type="InterPro" id="IPR001647">
    <property type="entry name" value="HTH_TetR"/>
</dbReference>
<evidence type="ECO:0000259" key="6">
    <source>
        <dbReference type="PROSITE" id="PS50977"/>
    </source>
</evidence>
<dbReference type="FunCoup" id="E3J835">
    <property type="interactions" value="8"/>
</dbReference>
<keyword evidence="8" id="KW-1185">Reference proteome</keyword>
<evidence type="ECO:0000256" key="1">
    <source>
        <dbReference type="ARBA" id="ARBA00023015"/>
    </source>
</evidence>